<evidence type="ECO:0000313" key="2">
    <source>
        <dbReference type="Proteomes" id="UP001057375"/>
    </source>
</evidence>
<sequence>YAIAHALAEKIFFTGNSEFVAGGSGADNDCLGLEFFSLGGRRIIKKAEVHQVRGFDFQYIFVEEHSTETLGLLLSCSKNLLPGNFQCAAEVFNVCPPEAALVVFTKDKYFKSLSC</sequence>
<accession>A0ABQ5KE37</accession>
<proteinExistence type="predicted"/>
<feature type="non-terminal residue" evidence="1">
    <location>
        <position position="1"/>
    </location>
</feature>
<name>A0ABQ5KE37_9EUKA</name>
<comment type="caution">
    <text evidence="1">The sequence shown here is derived from an EMBL/GenBank/DDBJ whole genome shotgun (WGS) entry which is preliminary data.</text>
</comment>
<keyword evidence="2" id="KW-1185">Reference proteome</keyword>
<gene>
    <name evidence="1" type="ORF">ADUPG1_001707</name>
</gene>
<protein>
    <submittedName>
        <fullName evidence="1">Uncharacterized protein</fullName>
    </submittedName>
</protein>
<organism evidence="1 2">
    <name type="scientific">Aduncisulcus paluster</name>
    <dbReference type="NCBI Taxonomy" id="2918883"/>
    <lineage>
        <taxon>Eukaryota</taxon>
        <taxon>Metamonada</taxon>
        <taxon>Carpediemonas-like organisms</taxon>
        <taxon>Aduncisulcus</taxon>
    </lineage>
</organism>
<dbReference type="Proteomes" id="UP001057375">
    <property type="component" value="Unassembled WGS sequence"/>
</dbReference>
<reference evidence="1" key="1">
    <citation type="submission" date="2022-03" db="EMBL/GenBank/DDBJ databases">
        <title>Draft genome sequence of Aduncisulcus paluster, a free-living microaerophilic Fornicata.</title>
        <authorList>
            <person name="Yuyama I."/>
            <person name="Kume K."/>
            <person name="Tamura T."/>
            <person name="Inagaki Y."/>
            <person name="Hashimoto T."/>
        </authorList>
    </citation>
    <scope>NUCLEOTIDE SEQUENCE</scope>
    <source>
        <strain evidence="1">NY0171</strain>
    </source>
</reference>
<evidence type="ECO:0000313" key="1">
    <source>
        <dbReference type="EMBL" id="GKT30807.1"/>
    </source>
</evidence>
<dbReference type="EMBL" id="BQXS01001583">
    <property type="protein sequence ID" value="GKT30807.1"/>
    <property type="molecule type" value="Genomic_DNA"/>
</dbReference>